<gene>
    <name evidence="3" type="primary">SWSAP1</name>
</gene>
<evidence type="ECO:0000313" key="3">
    <source>
        <dbReference type="RefSeq" id="XP_027591280.1"/>
    </source>
</evidence>
<protein>
    <submittedName>
        <fullName evidence="3">ATPase SWSAP1</fullName>
    </submittedName>
</protein>
<name>A0A6J2HTW3_9PASS</name>
<accession>A0A6J2HTW3</accession>
<feature type="region of interest" description="Disordered" evidence="1">
    <location>
        <begin position="190"/>
        <end position="234"/>
    </location>
</feature>
<dbReference type="GO" id="GO:0000724">
    <property type="term" value="P:double-strand break repair via homologous recombination"/>
    <property type="evidence" value="ECO:0007669"/>
    <property type="project" value="TreeGrafter"/>
</dbReference>
<feature type="region of interest" description="Disordered" evidence="1">
    <location>
        <begin position="1"/>
        <end position="24"/>
    </location>
</feature>
<proteinExistence type="predicted"/>
<dbReference type="GeneID" id="113995423"/>
<dbReference type="SUPFAM" id="SSF52540">
    <property type="entry name" value="P-loop containing nucleoside triphosphate hydrolases"/>
    <property type="match status" value="2"/>
</dbReference>
<feature type="compositionally biased region" description="Acidic residues" evidence="1">
    <location>
        <begin position="216"/>
        <end position="234"/>
    </location>
</feature>
<dbReference type="AlphaFoldDB" id="A0A6J2HTW3"/>
<dbReference type="GO" id="GO:0097196">
    <property type="term" value="C:Shu complex"/>
    <property type="evidence" value="ECO:0007669"/>
    <property type="project" value="TreeGrafter"/>
</dbReference>
<organism evidence="2 3">
    <name type="scientific">Pipra filicauda</name>
    <name type="common">Wire-tailed manakin</name>
    <dbReference type="NCBI Taxonomy" id="649802"/>
    <lineage>
        <taxon>Eukaryota</taxon>
        <taxon>Metazoa</taxon>
        <taxon>Chordata</taxon>
        <taxon>Craniata</taxon>
        <taxon>Vertebrata</taxon>
        <taxon>Euteleostomi</taxon>
        <taxon>Archelosauria</taxon>
        <taxon>Archosauria</taxon>
        <taxon>Dinosauria</taxon>
        <taxon>Saurischia</taxon>
        <taxon>Theropoda</taxon>
        <taxon>Coelurosauria</taxon>
        <taxon>Aves</taxon>
        <taxon>Neognathae</taxon>
        <taxon>Neoaves</taxon>
        <taxon>Telluraves</taxon>
        <taxon>Australaves</taxon>
        <taxon>Passeriformes</taxon>
        <taxon>Pipridae</taxon>
        <taxon>Pipra</taxon>
    </lineage>
</organism>
<dbReference type="InParanoid" id="A0A6J2HTW3"/>
<dbReference type="PANTHER" id="PTHR28653:SF1">
    <property type="entry name" value="ATPASE SWSAP1"/>
    <property type="match status" value="1"/>
</dbReference>
<dbReference type="Proteomes" id="UP000504627">
    <property type="component" value="Unplaced"/>
</dbReference>
<evidence type="ECO:0000313" key="2">
    <source>
        <dbReference type="Proteomes" id="UP000504627"/>
    </source>
</evidence>
<keyword evidence="2" id="KW-1185">Reference proteome</keyword>
<sequence>MAAALERALGSAGPGTGPVPEVPEMSEPVLVLGPAGSGRTALLLQAALAGGAHGPRALFLAPSAVPRLPNGGGGTGTDPRALQRLELRYPRSRGSLCRELGALSLRPPDLLLLDGLEQYLGASPGGCARLAALLLETTRPPGPRGRPRPPPQVVAALRLPSPAPHVLPTLRRFFPARCLLSPRPGGLVGVRLSRPGRPPRRWRLHLDPHGEGGGEGGEEEQEGEGGSDTEEEWG</sequence>
<reference evidence="3" key="1">
    <citation type="submission" date="2025-08" db="UniProtKB">
        <authorList>
            <consortium name="RefSeq"/>
        </authorList>
    </citation>
    <scope>IDENTIFICATION</scope>
    <source>
        <tissue evidence="3">Muscle</tissue>
    </source>
</reference>
<dbReference type="InterPro" id="IPR027417">
    <property type="entry name" value="P-loop_NTPase"/>
</dbReference>
<dbReference type="RefSeq" id="XP_027591280.1">
    <property type="nucleotide sequence ID" value="XM_027735479.2"/>
</dbReference>
<dbReference type="PANTHER" id="PTHR28653">
    <property type="match status" value="1"/>
</dbReference>
<dbReference type="CTD" id="126074"/>
<evidence type="ECO:0000256" key="1">
    <source>
        <dbReference type="SAM" id="MobiDB-lite"/>
    </source>
</evidence>
<dbReference type="GO" id="GO:0003697">
    <property type="term" value="F:single-stranded DNA binding"/>
    <property type="evidence" value="ECO:0007669"/>
    <property type="project" value="TreeGrafter"/>
</dbReference>